<evidence type="ECO:0000256" key="4">
    <source>
        <dbReference type="ARBA" id="ARBA00022833"/>
    </source>
</evidence>
<accession>A0A2J8T587</accession>
<evidence type="ECO:0000313" key="8">
    <source>
        <dbReference type="EMBL" id="PNJ28186.1"/>
    </source>
</evidence>
<keyword evidence="4" id="KW-0862">Zinc</keyword>
<dbReference type="PROSITE" id="PS50157">
    <property type="entry name" value="ZINC_FINGER_C2H2_2"/>
    <property type="match status" value="1"/>
</dbReference>
<dbReference type="GO" id="GO:0000978">
    <property type="term" value="F:RNA polymerase II cis-regulatory region sequence-specific DNA binding"/>
    <property type="evidence" value="ECO:0007669"/>
    <property type="project" value="TreeGrafter"/>
</dbReference>
<feature type="non-terminal residue" evidence="8">
    <location>
        <position position="120"/>
    </location>
</feature>
<feature type="domain" description="C2H2-type" evidence="7">
    <location>
        <begin position="81"/>
        <end position="108"/>
    </location>
</feature>
<keyword evidence="3 6" id="KW-0863">Zinc-finger</keyword>
<dbReference type="PANTHER" id="PTHR24384">
    <property type="entry name" value="FINGER PUTATIVE TRANSCRIPTION FACTOR FAMILY-RELATED"/>
    <property type="match status" value="1"/>
</dbReference>
<name>A0A2J8T587_PONAB</name>
<organism evidence="8">
    <name type="scientific">Pongo abelii</name>
    <name type="common">Sumatran orangutan</name>
    <name type="synonym">Pongo pygmaeus abelii</name>
    <dbReference type="NCBI Taxonomy" id="9601"/>
    <lineage>
        <taxon>Eukaryota</taxon>
        <taxon>Metazoa</taxon>
        <taxon>Chordata</taxon>
        <taxon>Craniata</taxon>
        <taxon>Vertebrata</taxon>
        <taxon>Euteleostomi</taxon>
        <taxon>Mammalia</taxon>
        <taxon>Eutheria</taxon>
        <taxon>Euarchontoglires</taxon>
        <taxon>Primates</taxon>
        <taxon>Haplorrhini</taxon>
        <taxon>Catarrhini</taxon>
        <taxon>Hominidae</taxon>
        <taxon>Pongo</taxon>
    </lineage>
</organism>
<keyword evidence="1" id="KW-0479">Metal-binding</keyword>
<evidence type="ECO:0000256" key="3">
    <source>
        <dbReference type="ARBA" id="ARBA00022771"/>
    </source>
</evidence>
<evidence type="ECO:0000256" key="6">
    <source>
        <dbReference type="PROSITE-ProRule" id="PRU00042"/>
    </source>
</evidence>
<gene>
    <name evidence="8" type="ORF">CR201_G0037295</name>
</gene>
<dbReference type="GO" id="GO:0000981">
    <property type="term" value="F:DNA-binding transcription factor activity, RNA polymerase II-specific"/>
    <property type="evidence" value="ECO:0007669"/>
    <property type="project" value="TreeGrafter"/>
</dbReference>
<dbReference type="PANTHER" id="PTHR24384:SF128">
    <property type="entry name" value="ZINC FINGER PROTEIN 737"/>
    <property type="match status" value="1"/>
</dbReference>
<dbReference type="EMBL" id="NDHI03003519">
    <property type="protein sequence ID" value="PNJ28186.1"/>
    <property type="molecule type" value="Genomic_DNA"/>
</dbReference>
<dbReference type="SUPFAM" id="SSF57667">
    <property type="entry name" value="beta-beta-alpha zinc fingers"/>
    <property type="match status" value="1"/>
</dbReference>
<reference evidence="8" key="1">
    <citation type="submission" date="2017-12" db="EMBL/GenBank/DDBJ databases">
        <title>High-resolution comparative analysis of great ape genomes.</title>
        <authorList>
            <person name="Pollen A."/>
            <person name="Hastie A."/>
            <person name="Hormozdiari F."/>
            <person name="Dougherty M."/>
            <person name="Liu R."/>
            <person name="Chaisson M."/>
            <person name="Hoppe E."/>
            <person name="Hill C."/>
            <person name="Pang A."/>
            <person name="Hillier L."/>
            <person name="Baker C."/>
            <person name="Armstrong J."/>
            <person name="Shendure J."/>
            <person name="Paten B."/>
            <person name="Wilson R."/>
            <person name="Chao H."/>
            <person name="Schneider V."/>
            <person name="Ventura M."/>
            <person name="Kronenberg Z."/>
            <person name="Murali S."/>
            <person name="Gordon D."/>
            <person name="Cantsilieris S."/>
            <person name="Munson K."/>
            <person name="Nelson B."/>
            <person name="Raja A."/>
            <person name="Underwood J."/>
            <person name="Diekhans M."/>
            <person name="Fiddes I."/>
            <person name="Haussler D."/>
            <person name="Eichler E."/>
        </authorList>
    </citation>
    <scope>NUCLEOTIDE SEQUENCE [LARGE SCALE GENOMIC DNA]</scope>
    <source>
        <strain evidence="8">Susie</strain>
    </source>
</reference>
<evidence type="ECO:0000256" key="2">
    <source>
        <dbReference type="ARBA" id="ARBA00022737"/>
    </source>
</evidence>
<proteinExistence type="predicted"/>
<comment type="caution">
    <text evidence="8">The sequence shown here is derived from an EMBL/GenBank/DDBJ whole genome shotgun (WGS) entry which is preliminary data.</text>
</comment>
<dbReference type="Gene3D" id="3.30.160.60">
    <property type="entry name" value="Classic Zinc Finger"/>
    <property type="match status" value="1"/>
</dbReference>
<evidence type="ECO:0000259" key="7">
    <source>
        <dbReference type="PROSITE" id="PS50157"/>
    </source>
</evidence>
<dbReference type="InterPro" id="IPR013087">
    <property type="entry name" value="Znf_C2H2_type"/>
</dbReference>
<evidence type="ECO:0000256" key="1">
    <source>
        <dbReference type="ARBA" id="ARBA00022723"/>
    </source>
</evidence>
<dbReference type="InterPro" id="IPR036236">
    <property type="entry name" value="Znf_C2H2_sf"/>
</dbReference>
<keyword evidence="5" id="KW-0539">Nucleus</keyword>
<sequence>MKRHEMVANPSVICSHFAQDLWPEQNIKDSFQKVIPRRYEKRGHGNLQLIKRCESVDECKVHTGGYNGLNQCSTTTQSKVFQCDKYGKVFHKFSNSNRHNIRHTEKKPFKCIECGKAFNR</sequence>
<protein>
    <submittedName>
        <fullName evidence="8">ZNF93 isoform 6</fullName>
    </submittedName>
</protein>
<dbReference type="AlphaFoldDB" id="A0A2J8T587"/>
<dbReference type="GO" id="GO:0008270">
    <property type="term" value="F:zinc ion binding"/>
    <property type="evidence" value="ECO:0007669"/>
    <property type="project" value="UniProtKB-KW"/>
</dbReference>
<evidence type="ECO:0000256" key="5">
    <source>
        <dbReference type="ARBA" id="ARBA00023242"/>
    </source>
</evidence>
<dbReference type="InterPro" id="IPR050752">
    <property type="entry name" value="C2H2-ZF_domain"/>
</dbReference>
<keyword evidence="2" id="KW-0677">Repeat</keyword>